<proteinExistence type="predicted"/>
<name>A0A8J3DSC4_9HYPH</name>
<protein>
    <recommendedName>
        <fullName evidence="1">glutathione-specific gamma-glutamylcyclotransferase</fullName>
        <ecNumber evidence="1">4.3.2.7</ecNumber>
    </recommendedName>
</protein>
<evidence type="ECO:0000256" key="1">
    <source>
        <dbReference type="ARBA" id="ARBA00012344"/>
    </source>
</evidence>
<dbReference type="SUPFAM" id="SSF110857">
    <property type="entry name" value="Gamma-glutamyl cyclotransferase-like"/>
    <property type="match status" value="1"/>
</dbReference>
<dbReference type="GO" id="GO:0005737">
    <property type="term" value="C:cytoplasm"/>
    <property type="evidence" value="ECO:0007669"/>
    <property type="project" value="TreeGrafter"/>
</dbReference>
<dbReference type="Pfam" id="PF04752">
    <property type="entry name" value="ChaC"/>
    <property type="match status" value="1"/>
</dbReference>
<accession>A0A8J3DSC4</accession>
<keyword evidence="4" id="KW-1185">Reference proteome</keyword>
<comment type="caution">
    <text evidence="3">The sequence shown here is derived from an EMBL/GenBank/DDBJ whole genome shotgun (WGS) entry which is preliminary data.</text>
</comment>
<keyword evidence="2" id="KW-0456">Lyase</keyword>
<evidence type="ECO:0000256" key="2">
    <source>
        <dbReference type="ARBA" id="ARBA00023239"/>
    </source>
</evidence>
<dbReference type="AlphaFoldDB" id="A0A8J3DSC4"/>
<gene>
    <name evidence="3" type="ORF">GCM10016234_31970</name>
</gene>
<dbReference type="InterPro" id="IPR006840">
    <property type="entry name" value="ChaC"/>
</dbReference>
<dbReference type="GO" id="GO:0006751">
    <property type="term" value="P:glutathione catabolic process"/>
    <property type="evidence" value="ECO:0007669"/>
    <property type="project" value="InterPro"/>
</dbReference>
<sequence length="232" mass="26404">MTRHMTLTPELVALSVRPEPELAPEPGMTLLSDDELDVLARRYDAECGDDPLWVFAYGSLIWKPDFDATGHMRASAYGWHRSFCLIMRGWRGTPEQPGLMMALERGGRCDGVIYRIAEDDRVSQIRRMLWRELRYHQHAHMIRWITVDTDQGKMRVLAFWAGPTGENTARKLPLADVAVILARACGHAGSCAEYLYNTVAHLEAFGIHDRNLWRLQDLVARELRQLHPAAAA</sequence>
<evidence type="ECO:0000313" key="3">
    <source>
        <dbReference type="EMBL" id="GHD19837.1"/>
    </source>
</evidence>
<reference evidence="3" key="2">
    <citation type="submission" date="2020-09" db="EMBL/GenBank/DDBJ databases">
        <authorList>
            <person name="Sun Q."/>
            <person name="Kim S."/>
        </authorList>
    </citation>
    <scope>NUCLEOTIDE SEQUENCE</scope>
    <source>
        <strain evidence="3">KCTC 42249</strain>
    </source>
</reference>
<dbReference type="EMBL" id="BMZQ01000002">
    <property type="protein sequence ID" value="GHD19837.1"/>
    <property type="molecule type" value="Genomic_DNA"/>
</dbReference>
<dbReference type="InterPro" id="IPR013024">
    <property type="entry name" value="GGCT-like"/>
</dbReference>
<dbReference type="PANTHER" id="PTHR12192">
    <property type="entry name" value="CATION TRANSPORT PROTEIN CHAC-RELATED"/>
    <property type="match status" value="1"/>
</dbReference>
<organism evidence="3 4">
    <name type="scientific">Tianweitania populi</name>
    <dbReference type="NCBI Taxonomy" id="1607949"/>
    <lineage>
        <taxon>Bacteria</taxon>
        <taxon>Pseudomonadati</taxon>
        <taxon>Pseudomonadota</taxon>
        <taxon>Alphaproteobacteria</taxon>
        <taxon>Hyphomicrobiales</taxon>
        <taxon>Phyllobacteriaceae</taxon>
        <taxon>Tianweitania</taxon>
    </lineage>
</organism>
<dbReference type="Proteomes" id="UP000630142">
    <property type="component" value="Unassembled WGS sequence"/>
</dbReference>
<dbReference type="PANTHER" id="PTHR12192:SF2">
    <property type="entry name" value="GLUTATHIONE-SPECIFIC GAMMA-GLUTAMYLCYCLOTRANSFERASE 2"/>
    <property type="match status" value="1"/>
</dbReference>
<dbReference type="EC" id="4.3.2.7" evidence="1"/>
<reference evidence="3" key="1">
    <citation type="journal article" date="2014" name="Int. J. Syst. Evol. Microbiol.">
        <title>Complete genome sequence of Corynebacterium casei LMG S-19264T (=DSM 44701T), isolated from a smear-ripened cheese.</title>
        <authorList>
            <consortium name="US DOE Joint Genome Institute (JGI-PGF)"/>
            <person name="Walter F."/>
            <person name="Albersmeier A."/>
            <person name="Kalinowski J."/>
            <person name="Ruckert C."/>
        </authorList>
    </citation>
    <scope>NUCLEOTIDE SEQUENCE</scope>
    <source>
        <strain evidence="3">KCTC 42249</strain>
    </source>
</reference>
<evidence type="ECO:0000313" key="4">
    <source>
        <dbReference type="Proteomes" id="UP000630142"/>
    </source>
</evidence>
<dbReference type="CDD" id="cd06661">
    <property type="entry name" value="GGCT_like"/>
    <property type="match status" value="1"/>
</dbReference>
<dbReference type="InterPro" id="IPR036568">
    <property type="entry name" value="GGCT-like_sf"/>
</dbReference>
<dbReference type="GO" id="GO:0061928">
    <property type="term" value="F:glutathione specific gamma-glutamylcyclotransferase activity"/>
    <property type="evidence" value="ECO:0007669"/>
    <property type="project" value="UniProtKB-EC"/>
</dbReference>
<dbReference type="Gene3D" id="3.10.490.10">
    <property type="entry name" value="Gamma-glutamyl cyclotransferase-like"/>
    <property type="match status" value="1"/>
</dbReference>